<gene>
    <name evidence="2" type="ORF">E2C01_086103</name>
</gene>
<feature type="compositionally biased region" description="Basic and acidic residues" evidence="1">
    <location>
        <begin position="41"/>
        <end position="65"/>
    </location>
</feature>
<dbReference type="EMBL" id="VSRR010086545">
    <property type="protein sequence ID" value="MPC91088.1"/>
    <property type="molecule type" value="Genomic_DNA"/>
</dbReference>
<evidence type="ECO:0000256" key="1">
    <source>
        <dbReference type="SAM" id="MobiDB-lite"/>
    </source>
</evidence>
<keyword evidence="3" id="KW-1185">Reference proteome</keyword>
<accession>A0A5B7JDQ2</accession>
<feature type="region of interest" description="Disordered" evidence="1">
    <location>
        <begin position="36"/>
        <end position="65"/>
    </location>
</feature>
<sequence length="65" mass="7186">MSVVAAFSKSLNGPKLPHYCGHKANISLDTVTLAVGPGSECEGRPRRRQGEGEGRYDYEEKNYEE</sequence>
<evidence type="ECO:0000313" key="3">
    <source>
        <dbReference type="Proteomes" id="UP000324222"/>
    </source>
</evidence>
<organism evidence="2 3">
    <name type="scientific">Portunus trituberculatus</name>
    <name type="common">Swimming crab</name>
    <name type="synonym">Neptunus trituberculatus</name>
    <dbReference type="NCBI Taxonomy" id="210409"/>
    <lineage>
        <taxon>Eukaryota</taxon>
        <taxon>Metazoa</taxon>
        <taxon>Ecdysozoa</taxon>
        <taxon>Arthropoda</taxon>
        <taxon>Crustacea</taxon>
        <taxon>Multicrustacea</taxon>
        <taxon>Malacostraca</taxon>
        <taxon>Eumalacostraca</taxon>
        <taxon>Eucarida</taxon>
        <taxon>Decapoda</taxon>
        <taxon>Pleocyemata</taxon>
        <taxon>Brachyura</taxon>
        <taxon>Eubrachyura</taxon>
        <taxon>Portunoidea</taxon>
        <taxon>Portunidae</taxon>
        <taxon>Portuninae</taxon>
        <taxon>Portunus</taxon>
    </lineage>
</organism>
<proteinExistence type="predicted"/>
<reference evidence="2 3" key="1">
    <citation type="submission" date="2019-05" db="EMBL/GenBank/DDBJ databases">
        <title>Another draft genome of Portunus trituberculatus and its Hox gene families provides insights of decapod evolution.</title>
        <authorList>
            <person name="Jeong J.-H."/>
            <person name="Song I."/>
            <person name="Kim S."/>
            <person name="Choi T."/>
            <person name="Kim D."/>
            <person name="Ryu S."/>
            <person name="Kim W."/>
        </authorList>
    </citation>
    <scope>NUCLEOTIDE SEQUENCE [LARGE SCALE GENOMIC DNA]</scope>
    <source>
        <tissue evidence="2">Muscle</tissue>
    </source>
</reference>
<dbReference type="Proteomes" id="UP000324222">
    <property type="component" value="Unassembled WGS sequence"/>
</dbReference>
<protein>
    <submittedName>
        <fullName evidence="2">Uncharacterized protein</fullName>
    </submittedName>
</protein>
<dbReference type="AlphaFoldDB" id="A0A5B7JDQ2"/>
<comment type="caution">
    <text evidence="2">The sequence shown here is derived from an EMBL/GenBank/DDBJ whole genome shotgun (WGS) entry which is preliminary data.</text>
</comment>
<name>A0A5B7JDQ2_PORTR</name>
<evidence type="ECO:0000313" key="2">
    <source>
        <dbReference type="EMBL" id="MPC91088.1"/>
    </source>
</evidence>